<name>A0AAF0D7Q1_9CAUD</name>
<reference evidence="1" key="1">
    <citation type="submission" date="2023-03" db="EMBL/GenBank/DDBJ databases">
        <title>A hybrid and poly-polish workflow for the complete and accurate assembly of phage genomes: a case study of ten przondoviruses.</title>
        <authorList>
            <person name="Elek C.K.A."/>
            <person name="Adriaenssens E.M."/>
        </authorList>
    </citation>
    <scope>NUCLEOTIDE SEQUENCE</scope>
</reference>
<organism evidence="1 2">
    <name type="scientific">Klebsiella phage Amrap</name>
    <dbReference type="NCBI Taxonomy" id="3018530"/>
    <lineage>
        <taxon>Viruses</taxon>
        <taxon>Duplodnaviria</taxon>
        <taxon>Heunggongvirae</taxon>
        <taxon>Uroviricota</taxon>
        <taxon>Caudoviricetes</taxon>
        <taxon>Autographivirales</taxon>
        <taxon>Autotranscriptaviridae</taxon>
        <taxon>Studiervirinae</taxon>
        <taxon>Przondovirus</taxon>
        <taxon>Przondovirus amrap</taxon>
    </lineage>
</organism>
<evidence type="ECO:0000313" key="2">
    <source>
        <dbReference type="Proteomes" id="UP001216733"/>
    </source>
</evidence>
<protein>
    <submittedName>
        <fullName evidence="1">Uncharacterized protein</fullName>
    </submittedName>
</protein>
<accession>A0AAF0D7Q1</accession>
<dbReference type="EMBL" id="OQ579031">
    <property type="protein sequence ID" value="WEU80603.1"/>
    <property type="molecule type" value="Genomic_DNA"/>
</dbReference>
<sequence length="34" mass="4134">MIHWVYLRSVHLPEEYLRLPLRILHKVLSAHLTV</sequence>
<evidence type="ECO:0000313" key="1">
    <source>
        <dbReference type="EMBL" id="WEU80603.1"/>
    </source>
</evidence>
<gene>
    <name evidence="1" type="ORF">FBLNLFFT_0057</name>
</gene>
<keyword evidence="2" id="KW-1185">Reference proteome</keyword>
<dbReference type="Proteomes" id="UP001216733">
    <property type="component" value="Segment"/>
</dbReference>
<proteinExistence type="predicted"/>